<dbReference type="RefSeq" id="WP_345438273.1">
    <property type="nucleotide sequence ID" value="NZ_BAABHK010000015.1"/>
</dbReference>
<gene>
    <name evidence="1" type="ORF">GCM10023196_080330</name>
</gene>
<proteinExistence type="predicted"/>
<dbReference type="EMBL" id="BAABHK010000015">
    <property type="protein sequence ID" value="GAA4635321.1"/>
    <property type="molecule type" value="Genomic_DNA"/>
</dbReference>
<comment type="caution">
    <text evidence="1">The sequence shown here is derived from an EMBL/GenBank/DDBJ whole genome shotgun (WGS) entry which is preliminary data.</text>
</comment>
<name>A0ABP8UPA9_9ACTN</name>
<evidence type="ECO:0000313" key="2">
    <source>
        <dbReference type="Proteomes" id="UP001501442"/>
    </source>
</evidence>
<keyword evidence="2" id="KW-1185">Reference proteome</keyword>
<reference evidence="2" key="1">
    <citation type="journal article" date="2019" name="Int. J. Syst. Evol. Microbiol.">
        <title>The Global Catalogue of Microorganisms (GCM) 10K type strain sequencing project: providing services to taxonomists for standard genome sequencing and annotation.</title>
        <authorList>
            <consortium name="The Broad Institute Genomics Platform"/>
            <consortium name="The Broad Institute Genome Sequencing Center for Infectious Disease"/>
            <person name="Wu L."/>
            <person name="Ma J."/>
        </authorList>
    </citation>
    <scope>NUCLEOTIDE SEQUENCE [LARGE SCALE GENOMIC DNA]</scope>
    <source>
        <strain evidence="2">JCM 17939</strain>
    </source>
</reference>
<organism evidence="1 2">
    <name type="scientific">Actinoallomurus vinaceus</name>
    <dbReference type="NCBI Taxonomy" id="1080074"/>
    <lineage>
        <taxon>Bacteria</taxon>
        <taxon>Bacillati</taxon>
        <taxon>Actinomycetota</taxon>
        <taxon>Actinomycetes</taxon>
        <taxon>Streptosporangiales</taxon>
        <taxon>Thermomonosporaceae</taxon>
        <taxon>Actinoallomurus</taxon>
    </lineage>
</organism>
<protein>
    <recommendedName>
        <fullName evidence="3">Lantibiotic</fullName>
    </recommendedName>
</protein>
<evidence type="ECO:0008006" key="3">
    <source>
        <dbReference type="Google" id="ProtNLM"/>
    </source>
</evidence>
<accession>A0ABP8UPA9</accession>
<dbReference type="Proteomes" id="UP001501442">
    <property type="component" value="Unassembled WGS sequence"/>
</dbReference>
<sequence>MSTAALLNELDTPTELEDLDLDVRISLNEDAIREHDGFGTPGGHTSPNLTSGVQSMCVVCCA</sequence>
<evidence type="ECO:0000313" key="1">
    <source>
        <dbReference type="EMBL" id="GAA4635321.1"/>
    </source>
</evidence>